<dbReference type="GO" id="GO:0016491">
    <property type="term" value="F:oxidoreductase activity"/>
    <property type="evidence" value="ECO:0007669"/>
    <property type="project" value="InterPro"/>
</dbReference>
<sequence>MYKVTIHAYRRKDMSEEDFHRHWTNIHAPKVSAFLRKYGIVGYTQYHTPSWVRAKASQQLHTLGPFASDNLVDYDGYVELRMPELDCYERARRDPYYAQVVKPDEEAFFDFERSRITVGWEEVYIEGGELR</sequence>
<comment type="caution">
    <text evidence="3">The sequence shown here is derived from an EMBL/GenBank/DDBJ whole genome shotgun (WGS) entry which is preliminary data.</text>
</comment>
<name>A0AAI8Z469_9PEZI</name>
<evidence type="ECO:0000259" key="2">
    <source>
        <dbReference type="Pfam" id="PF07110"/>
    </source>
</evidence>
<dbReference type="SUPFAM" id="SSF54909">
    <property type="entry name" value="Dimeric alpha+beta barrel"/>
    <property type="match status" value="1"/>
</dbReference>
<evidence type="ECO:0000313" key="3">
    <source>
        <dbReference type="EMBL" id="CAK4032117.1"/>
    </source>
</evidence>
<evidence type="ECO:0000313" key="4">
    <source>
        <dbReference type="Proteomes" id="UP001296104"/>
    </source>
</evidence>
<dbReference type="InterPro" id="IPR009799">
    <property type="entry name" value="EthD_dom"/>
</dbReference>
<feature type="domain" description="EthD" evidence="2">
    <location>
        <begin position="12"/>
        <end position="111"/>
    </location>
</feature>
<evidence type="ECO:0000256" key="1">
    <source>
        <dbReference type="ARBA" id="ARBA00005986"/>
    </source>
</evidence>
<organism evidence="3 4">
    <name type="scientific">Lecanosticta acicola</name>
    <dbReference type="NCBI Taxonomy" id="111012"/>
    <lineage>
        <taxon>Eukaryota</taxon>
        <taxon>Fungi</taxon>
        <taxon>Dikarya</taxon>
        <taxon>Ascomycota</taxon>
        <taxon>Pezizomycotina</taxon>
        <taxon>Dothideomycetes</taxon>
        <taxon>Dothideomycetidae</taxon>
        <taxon>Mycosphaerellales</taxon>
        <taxon>Mycosphaerellaceae</taxon>
        <taxon>Lecanosticta</taxon>
    </lineage>
</organism>
<comment type="similarity">
    <text evidence="1">Belongs to the tpcK family.</text>
</comment>
<accession>A0AAI8Z469</accession>
<dbReference type="EMBL" id="CAVMBE010000058">
    <property type="protein sequence ID" value="CAK4032117.1"/>
    <property type="molecule type" value="Genomic_DNA"/>
</dbReference>
<proteinExistence type="inferred from homology"/>
<gene>
    <name evidence="3" type="ORF">LECACI_7A007275</name>
</gene>
<dbReference type="Gene3D" id="3.30.70.100">
    <property type="match status" value="1"/>
</dbReference>
<keyword evidence="4" id="KW-1185">Reference proteome</keyword>
<dbReference type="Pfam" id="PF07110">
    <property type="entry name" value="EthD"/>
    <property type="match status" value="1"/>
</dbReference>
<reference evidence="3" key="1">
    <citation type="submission" date="2023-11" db="EMBL/GenBank/DDBJ databases">
        <authorList>
            <person name="Alioto T."/>
            <person name="Alioto T."/>
            <person name="Gomez Garrido J."/>
        </authorList>
    </citation>
    <scope>NUCLEOTIDE SEQUENCE</scope>
</reference>
<dbReference type="InterPro" id="IPR011008">
    <property type="entry name" value="Dimeric_a/b-barrel"/>
</dbReference>
<protein>
    <recommendedName>
        <fullName evidence="2">EthD domain-containing protein</fullName>
    </recommendedName>
</protein>
<dbReference type="Proteomes" id="UP001296104">
    <property type="component" value="Unassembled WGS sequence"/>
</dbReference>
<dbReference type="AlphaFoldDB" id="A0AAI8Z469"/>